<comment type="similarity">
    <text evidence="4">Belongs to the metallo-dependent hydrolases superfamily. MTA/SAH deaminase family.</text>
</comment>
<evidence type="ECO:0000313" key="7">
    <source>
        <dbReference type="Proteomes" id="UP000030130"/>
    </source>
</evidence>
<dbReference type="GO" id="GO:0046872">
    <property type="term" value="F:metal ion binding"/>
    <property type="evidence" value="ECO:0007669"/>
    <property type="project" value="UniProtKB-KW"/>
</dbReference>
<dbReference type="Gene3D" id="3.20.20.140">
    <property type="entry name" value="Metal-dependent hydrolases"/>
    <property type="match status" value="1"/>
</dbReference>
<feature type="binding site" evidence="4">
    <location>
        <position position="145"/>
    </location>
    <ligand>
        <name>substrate</name>
    </ligand>
</feature>
<dbReference type="AlphaFoldDB" id="A0A0A2F9X8"/>
<evidence type="ECO:0000256" key="3">
    <source>
        <dbReference type="ARBA" id="ARBA00022833"/>
    </source>
</evidence>
<dbReference type="EC" id="3.5.4.31" evidence="4"/>
<feature type="binding site" evidence="4">
    <location>
        <position position="83"/>
    </location>
    <ligand>
        <name>substrate</name>
    </ligand>
</feature>
<keyword evidence="2 4" id="KW-0378">Hydrolase</keyword>
<evidence type="ECO:0000256" key="4">
    <source>
        <dbReference type="HAMAP-Rule" id="MF_01281"/>
    </source>
</evidence>
<feature type="binding site" evidence="4">
    <location>
        <position position="56"/>
    </location>
    <ligand>
        <name>Zn(2+)</name>
        <dbReference type="ChEBI" id="CHEBI:29105"/>
    </ligand>
</feature>
<keyword evidence="3 4" id="KW-0862">Zinc</keyword>
<feature type="binding site" evidence="4">
    <location>
        <position position="290"/>
    </location>
    <ligand>
        <name>Zn(2+)</name>
        <dbReference type="ChEBI" id="CHEBI:29105"/>
    </ligand>
</feature>
<dbReference type="STRING" id="111105.HR09_06925"/>
<dbReference type="eggNOG" id="COG0402">
    <property type="taxonomic scope" value="Bacteria"/>
</dbReference>
<dbReference type="Proteomes" id="UP000030130">
    <property type="component" value="Unassembled WGS sequence"/>
</dbReference>
<dbReference type="RefSeq" id="WP_039420425.1">
    <property type="nucleotide sequence ID" value="NZ_JRAI01000023.1"/>
</dbReference>
<dbReference type="SUPFAM" id="SSF51338">
    <property type="entry name" value="Composite domain of metallo-dependent hydrolases"/>
    <property type="match status" value="1"/>
</dbReference>
<evidence type="ECO:0000256" key="1">
    <source>
        <dbReference type="ARBA" id="ARBA00022723"/>
    </source>
</evidence>
<reference evidence="6 7" key="1">
    <citation type="submission" date="2014-08" db="EMBL/GenBank/DDBJ databases">
        <title>Porphyromonas gulae strain:COT-052_OH1451 Genome sequencing.</title>
        <authorList>
            <person name="Wallis C."/>
            <person name="Deusch O."/>
            <person name="O'Flynn C."/>
            <person name="Davis I."/>
            <person name="Jospin G."/>
            <person name="Darling A.E."/>
            <person name="Coil D.A."/>
            <person name="Alexiev A."/>
            <person name="Horsfall A."/>
            <person name="Kirkwood N."/>
            <person name="Harris S."/>
            <person name="Eisen J.A."/>
        </authorList>
    </citation>
    <scope>NUCLEOTIDE SEQUENCE [LARGE SCALE GENOMIC DNA]</scope>
    <source>
        <strain evidence="7">COT-052 OH1451</strain>
    </source>
</reference>
<gene>
    <name evidence="4" type="primary">mtaD</name>
    <name evidence="6" type="ORF">HR08_03095</name>
</gene>
<feature type="binding site" evidence="4">
    <location>
        <position position="54"/>
    </location>
    <ligand>
        <name>Zn(2+)</name>
        <dbReference type="ChEBI" id="CHEBI:29105"/>
    </ligand>
</feature>
<protein>
    <recommendedName>
        <fullName evidence="4">5-methylthioadenosine/S-adenosylhomocysteine deaminase</fullName>
        <shortName evidence="4">MTA/SAH deaminase</shortName>
        <ecNumber evidence="4">3.5.4.28</ecNumber>
        <ecNumber evidence="4">3.5.4.31</ecNumber>
    </recommendedName>
</protein>
<dbReference type="CDD" id="cd01298">
    <property type="entry name" value="ATZ_TRZ_like"/>
    <property type="match status" value="1"/>
</dbReference>
<dbReference type="InterPro" id="IPR006680">
    <property type="entry name" value="Amidohydro-rel"/>
</dbReference>
<comment type="caution">
    <text evidence="6">The sequence shown here is derived from an EMBL/GenBank/DDBJ whole genome shotgun (WGS) entry which is preliminary data.</text>
</comment>
<comment type="function">
    <text evidence="4">Catalyzes the deamination of 5-methylthioadenosine and S-adenosyl-L-homocysteine into 5-methylthioinosine and S-inosyl-L-homocysteine, respectively. Is also able to deaminate adenosine.</text>
</comment>
<dbReference type="InterPro" id="IPR011059">
    <property type="entry name" value="Metal-dep_hydrolase_composite"/>
</dbReference>
<proteinExistence type="inferred from homology"/>
<dbReference type="GO" id="GO:0050270">
    <property type="term" value="F:S-adenosylhomocysteine deaminase activity"/>
    <property type="evidence" value="ECO:0007669"/>
    <property type="project" value="UniProtKB-UniRule"/>
</dbReference>
<feature type="binding site" evidence="4">
    <location>
        <position position="204"/>
    </location>
    <ligand>
        <name>substrate</name>
    </ligand>
</feature>
<name>A0A0A2F9X8_9PORP</name>
<evidence type="ECO:0000259" key="5">
    <source>
        <dbReference type="Pfam" id="PF01979"/>
    </source>
</evidence>
<feature type="binding site" evidence="4">
    <location>
        <position position="174"/>
    </location>
    <ligand>
        <name>substrate</name>
    </ligand>
</feature>
<evidence type="ECO:0000313" key="6">
    <source>
        <dbReference type="EMBL" id="KGN86845.1"/>
    </source>
</evidence>
<organism evidence="6 7">
    <name type="scientific">Porphyromonas gulae</name>
    <dbReference type="NCBI Taxonomy" id="111105"/>
    <lineage>
        <taxon>Bacteria</taxon>
        <taxon>Pseudomonadati</taxon>
        <taxon>Bacteroidota</taxon>
        <taxon>Bacteroidia</taxon>
        <taxon>Bacteroidales</taxon>
        <taxon>Porphyromonadaceae</taxon>
        <taxon>Porphyromonas</taxon>
    </lineage>
</organism>
<dbReference type="HAMAP" id="MF_01281">
    <property type="entry name" value="MTA_SAH_deamin"/>
    <property type="match status" value="1"/>
</dbReference>
<dbReference type="FunFam" id="3.20.20.140:FF:000014">
    <property type="entry name" value="5-methylthioadenosine/S-adenosylhomocysteine deaminase"/>
    <property type="match status" value="1"/>
</dbReference>
<feature type="binding site" evidence="4">
    <location>
        <position position="290"/>
    </location>
    <ligand>
        <name>substrate</name>
    </ligand>
</feature>
<feature type="binding site" evidence="4">
    <location>
        <position position="201"/>
    </location>
    <ligand>
        <name>Zn(2+)</name>
        <dbReference type="ChEBI" id="CHEBI:29105"/>
    </ligand>
</feature>
<sequence length="424" mass="46943">MGILIKQAVLEGIPQDIRIEGNRIAEVAPTIDGHADEIIDASSMAVIPGLQNCHTHSAMTIFRGYGDDLRLMDWLENWIWPVEAQMTEEDVYWGSKLACLEMIKSGTTAFLDMYAHTLATARAVEEMGLRAVLSSTLFDRGDQERARIDRERCYSLHEEFRSYSDRIQFSVGPHAIYTVSGEQLQFCHRFSNEKNVLIHLHLSETEGEVQDCIAKFGTTPVRYLHKLGVLSPRLILAHSIWLDDEEMDLLAAHGCKVVHNPASNMKLASGYRFQYDEMRKRGIVIGLGTDGCSSSNNLDMVIAMKLATFLGKAWRSDATAVKATDIYESATIDGARIMGTDAGVIAPGRLADLCLVRLDIPEMTPCHNFISNLVYSANGSAVDTTIVDGKILMRGRKVPGEEAILAGAAEAAYRLMAKAHKKHE</sequence>
<dbReference type="InterPro" id="IPR050287">
    <property type="entry name" value="MTA/SAH_deaminase"/>
</dbReference>
<dbReference type="InterPro" id="IPR032466">
    <property type="entry name" value="Metal_Hydrolase"/>
</dbReference>
<keyword evidence="1 4" id="KW-0479">Metal-binding</keyword>
<dbReference type="GO" id="GO:0090614">
    <property type="term" value="F:5'-methylthioadenosine deaminase activity"/>
    <property type="evidence" value="ECO:0007669"/>
    <property type="project" value="UniProtKB-UniRule"/>
</dbReference>
<dbReference type="PANTHER" id="PTHR43794">
    <property type="entry name" value="AMINOHYDROLASE SSNA-RELATED"/>
    <property type="match status" value="1"/>
</dbReference>
<dbReference type="SUPFAM" id="SSF51556">
    <property type="entry name" value="Metallo-dependent hydrolases"/>
    <property type="match status" value="1"/>
</dbReference>
<dbReference type="PANTHER" id="PTHR43794:SF11">
    <property type="entry name" value="AMIDOHYDROLASE-RELATED DOMAIN-CONTAINING PROTEIN"/>
    <property type="match status" value="1"/>
</dbReference>
<dbReference type="EMBL" id="JRAI01000023">
    <property type="protein sequence ID" value="KGN86845.1"/>
    <property type="molecule type" value="Genomic_DNA"/>
</dbReference>
<evidence type="ECO:0000256" key="2">
    <source>
        <dbReference type="ARBA" id="ARBA00022801"/>
    </source>
</evidence>
<accession>A0A0A2F9X8</accession>
<comment type="catalytic activity">
    <reaction evidence="4">
        <text>S-methyl-5'-thioadenosine + H2O + H(+) = S-methyl-5'-thioinosine + NH4(+)</text>
        <dbReference type="Rhea" id="RHEA:25025"/>
        <dbReference type="ChEBI" id="CHEBI:15377"/>
        <dbReference type="ChEBI" id="CHEBI:15378"/>
        <dbReference type="ChEBI" id="CHEBI:17509"/>
        <dbReference type="ChEBI" id="CHEBI:28938"/>
        <dbReference type="ChEBI" id="CHEBI:48595"/>
        <dbReference type="EC" id="3.5.4.31"/>
    </reaction>
</comment>
<dbReference type="Gene3D" id="2.30.40.10">
    <property type="entry name" value="Urease, subunit C, domain 1"/>
    <property type="match status" value="1"/>
</dbReference>
<dbReference type="InterPro" id="IPR023512">
    <property type="entry name" value="Deaminase_MtaD/DadD"/>
</dbReference>
<comment type="caution">
    <text evidence="4">Lacks conserved residue(s) required for the propagation of feature annotation.</text>
</comment>
<feature type="domain" description="Amidohydrolase-related" evidence="5">
    <location>
        <begin position="46"/>
        <end position="392"/>
    </location>
</feature>
<comment type="catalytic activity">
    <reaction evidence="4">
        <text>S-adenosyl-L-homocysteine + H2O + H(+) = S-inosyl-L-homocysteine + NH4(+)</text>
        <dbReference type="Rhea" id="RHEA:20716"/>
        <dbReference type="ChEBI" id="CHEBI:15377"/>
        <dbReference type="ChEBI" id="CHEBI:15378"/>
        <dbReference type="ChEBI" id="CHEBI:28938"/>
        <dbReference type="ChEBI" id="CHEBI:57856"/>
        <dbReference type="ChEBI" id="CHEBI:57985"/>
        <dbReference type="EC" id="3.5.4.28"/>
    </reaction>
</comment>
<dbReference type="OrthoDB" id="9797498at2"/>
<dbReference type="Pfam" id="PF01979">
    <property type="entry name" value="Amidohydro_1"/>
    <property type="match status" value="1"/>
</dbReference>
<comment type="cofactor">
    <cofactor evidence="4">
        <name>Zn(2+)</name>
        <dbReference type="ChEBI" id="CHEBI:29105"/>
    </cofactor>
    <text evidence="4">Binds 1 zinc ion per subunit.</text>
</comment>
<dbReference type="EC" id="3.5.4.28" evidence="4"/>